<keyword evidence="3 8" id="KW-0808">Transferase</keyword>
<feature type="domain" description="RNA polymerase Rpb1" evidence="12">
    <location>
        <begin position="230"/>
        <end position="300"/>
    </location>
</feature>
<feature type="region of interest" description="Disordered" evidence="9">
    <location>
        <begin position="1582"/>
        <end position="1619"/>
    </location>
</feature>
<evidence type="ECO:0000259" key="10">
    <source>
        <dbReference type="Pfam" id="PF04983"/>
    </source>
</evidence>
<reference evidence="13" key="1">
    <citation type="journal article" date="2008" name="J. Phycol.">
        <title>Deep division in the Chlorophyceae (Chlorophyta) revealed by chloroplast phylogenomic analyseS.</title>
        <authorList>
            <person name="Turmel M."/>
            <person name="Brouard J.-S."/>
            <person name="Gagnon C."/>
            <person name="Otis C."/>
            <person name="Lemieux C."/>
        </authorList>
    </citation>
    <scope>NUCLEOTIDE SEQUENCE</scope>
</reference>
<evidence type="ECO:0000256" key="9">
    <source>
        <dbReference type="SAM" id="MobiDB-lite"/>
    </source>
</evidence>
<evidence type="ECO:0000256" key="1">
    <source>
        <dbReference type="ARBA" id="ARBA00022478"/>
    </source>
</evidence>
<dbReference type="PANTHER" id="PTHR19376:SF68">
    <property type="entry name" value="DNA-DIRECTED RNA POLYMERASE SUBUNIT BETA"/>
    <property type="match status" value="1"/>
</dbReference>
<dbReference type="GO" id="GO:0003677">
    <property type="term" value="F:DNA binding"/>
    <property type="evidence" value="ECO:0007669"/>
    <property type="project" value="UniProtKB-UniRule"/>
</dbReference>
<feature type="region of interest" description="Disordered" evidence="9">
    <location>
        <begin position="1502"/>
        <end position="1523"/>
    </location>
</feature>
<comment type="catalytic activity">
    <reaction evidence="8">
        <text>RNA(n) + a ribonucleoside 5'-triphosphate = RNA(n+1) + diphosphate</text>
        <dbReference type="Rhea" id="RHEA:21248"/>
        <dbReference type="Rhea" id="RHEA-COMP:14527"/>
        <dbReference type="Rhea" id="RHEA-COMP:17342"/>
        <dbReference type="ChEBI" id="CHEBI:33019"/>
        <dbReference type="ChEBI" id="CHEBI:61557"/>
        <dbReference type="ChEBI" id="CHEBI:140395"/>
        <dbReference type="EC" id="2.7.7.6"/>
    </reaction>
</comment>
<dbReference type="Gene3D" id="1.10.1790.20">
    <property type="match status" value="1"/>
</dbReference>
<evidence type="ECO:0000256" key="7">
    <source>
        <dbReference type="ARBA" id="ARBA00023163"/>
    </source>
</evidence>
<dbReference type="InterPro" id="IPR038120">
    <property type="entry name" value="Rpb1_funnel_sf"/>
</dbReference>
<keyword evidence="5 8" id="KW-0479">Metal-binding</keyword>
<keyword evidence="2 13" id="KW-0934">Plastid</keyword>
<evidence type="ECO:0000256" key="4">
    <source>
        <dbReference type="ARBA" id="ARBA00022695"/>
    </source>
</evidence>
<feature type="region of interest" description="Disordered" evidence="9">
    <location>
        <begin position="42"/>
        <end position="68"/>
    </location>
</feature>
<evidence type="ECO:0000256" key="6">
    <source>
        <dbReference type="ARBA" id="ARBA00022833"/>
    </source>
</evidence>
<dbReference type="Pfam" id="PF05000">
    <property type="entry name" value="RNA_pol_Rpb1_4"/>
    <property type="match status" value="1"/>
</dbReference>
<comment type="similarity">
    <text evidence="8">Belongs to the RNA polymerase beta' chain family. RpoC2 subfamily.</text>
</comment>
<evidence type="ECO:0000256" key="2">
    <source>
        <dbReference type="ARBA" id="ARBA00022640"/>
    </source>
</evidence>
<keyword evidence="7 8" id="KW-0804">Transcription</keyword>
<evidence type="ECO:0000259" key="12">
    <source>
        <dbReference type="Pfam" id="PF05000"/>
    </source>
</evidence>
<dbReference type="InterPro" id="IPR012756">
    <property type="entry name" value="DNA-dir_RpoC2_beta_pp"/>
</dbReference>
<feature type="domain" description="RNA polymerase Rpb1" evidence="10">
    <location>
        <begin position="150"/>
        <end position="201"/>
    </location>
</feature>
<comment type="function">
    <text evidence="8">DNA-dependent RNA polymerase catalyzes the transcription of DNA into RNA using the four ribonucleoside triphosphates as substrates.</text>
</comment>
<dbReference type="GO" id="GO:0003899">
    <property type="term" value="F:DNA-directed RNA polymerase activity"/>
    <property type="evidence" value="ECO:0007669"/>
    <property type="project" value="UniProtKB-UniRule"/>
</dbReference>
<dbReference type="RefSeq" id="YP_003795541.1">
    <property type="nucleotide sequence ID" value="NC_014346.1"/>
</dbReference>
<feature type="binding site" evidence="8">
    <location>
        <position position="469"/>
    </location>
    <ligand>
        <name>Zn(2+)</name>
        <dbReference type="ChEBI" id="CHEBI:29105"/>
    </ligand>
</feature>
<feature type="compositionally biased region" description="Basic residues" evidence="9">
    <location>
        <begin position="1227"/>
        <end position="1239"/>
    </location>
</feature>
<feature type="binding site" evidence="8">
    <location>
        <position position="466"/>
    </location>
    <ligand>
        <name>Zn(2+)</name>
        <dbReference type="ChEBI" id="CHEBI:29105"/>
    </ligand>
</feature>
<name>E2DSP3_FLOTE</name>
<dbReference type="InterPro" id="IPR045867">
    <property type="entry name" value="DNA-dir_RpoC_beta_prime"/>
</dbReference>
<keyword evidence="6 8" id="KW-0862">Zinc</keyword>
<dbReference type="EC" id="2.7.7.6" evidence="8"/>
<protein>
    <recommendedName>
        <fullName evidence="8">DNA-directed RNA polymerase subunit beta''</fullName>
        <ecNumber evidence="8">2.7.7.6</ecNumber>
    </recommendedName>
    <alternativeName>
        <fullName evidence="8">PEP</fullName>
    </alternativeName>
    <alternativeName>
        <fullName evidence="8">Plastid-encoded RNA polymerase subunit beta''</fullName>
        <shortName evidence="8">RNA polymerase subunit beta''</shortName>
    </alternativeName>
</protein>
<proteinExistence type="inferred from homology"/>
<dbReference type="GO" id="GO:0000428">
    <property type="term" value="C:DNA-directed RNA polymerase complex"/>
    <property type="evidence" value="ECO:0007669"/>
    <property type="project" value="UniProtKB-KW"/>
</dbReference>
<dbReference type="Pfam" id="PF04983">
    <property type="entry name" value="RNA_pol_Rpb1_3"/>
    <property type="match status" value="1"/>
</dbReference>
<evidence type="ECO:0000313" key="13">
    <source>
        <dbReference type="EMBL" id="ACZ58496.1"/>
    </source>
</evidence>
<dbReference type="Gene3D" id="1.10.132.30">
    <property type="match status" value="1"/>
</dbReference>
<dbReference type="EMBL" id="GU196268">
    <property type="protein sequence ID" value="ACZ58496.1"/>
    <property type="molecule type" value="Genomic_DNA"/>
</dbReference>
<dbReference type="InterPro" id="IPR007083">
    <property type="entry name" value="RNA_pol_Rpb1_4"/>
</dbReference>
<comment type="subcellular location">
    <subcellularLocation>
        <location evidence="8">Plastid</location>
        <location evidence="8">Chloroplast</location>
    </subcellularLocation>
</comment>
<feature type="region of interest" description="Disordered" evidence="9">
    <location>
        <begin position="1688"/>
        <end position="1707"/>
    </location>
</feature>
<dbReference type="GO" id="GO:0008270">
    <property type="term" value="F:zinc ion binding"/>
    <property type="evidence" value="ECO:0007669"/>
    <property type="project" value="UniProtKB-UniRule"/>
</dbReference>
<dbReference type="InterPro" id="IPR007081">
    <property type="entry name" value="RNA_pol_Rpb1_5"/>
</dbReference>
<feature type="compositionally biased region" description="Basic residues" evidence="9">
    <location>
        <begin position="1698"/>
        <end position="1707"/>
    </location>
</feature>
<geneLocation type="chloroplast" evidence="13"/>
<feature type="compositionally biased region" description="Low complexity" evidence="9">
    <location>
        <begin position="121"/>
        <end position="139"/>
    </location>
</feature>
<dbReference type="PANTHER" id="PTHR19376">
    <property type="entry name" value="DNA-DIRECTED RNA POLYMERASE"/>
    <property type="match status" value="1"/>
</dbReference>
<feature type="binding site" evidence="8">
    <location>
        <position position="459"/>
    </location>
    <ligand>
        <name>Zn(2+)</name>
        <dbReference type="ChEBI" id="CHEBI:29105"/>
    </ligand>
</feature>
<keyword evidence="1 8" id="KW-0240">DNA-directed RNA polymerase</keyword>
<organism evidence="13">
    <name type="scientific">Floydiella terrestris</name>
    <name type="common">Green alga</name>
    <name type="synonym">Planophila terrestris</name>
    <dbReference type="NCBI Taxonomy" id="51328"/>
    <lineage>
        <taxon>Eukaryota</taxon>
        <taxon>Viridiplantae</taxon>
        <taxon>Chlorophyta</taxon>
        <taxon>core chlorophytes</taxon>
        <taxon>Chlorophyceae</taxon>
        <taxon>OCC clade</taxon>
        <taxon>Chaetopeltidales</taxon>
        <taxon>Chaetopeltidaceae</taxon>
        <taxon>Floydiella</taxon>
    </lineage>
</organism>
<dbReference type="Gene3D" id="1.10.274.100">
    <property type="entry name" value="RNA polymerase Rpb1, domain 3"/>
    <property type="match status" value="1"/>
</dbReference>
<feature type="domain" description="RNA polymerase Rpb1" evidence="11">
    <location>
        <begin position="311"/>
        <end position="750"/>
    </location>
</feature>
<dbReference type="GO" id="GO:0009507">
    <property type="term" value="C:chloroplast"/>
    <property type="evidence" value="ECO:0007669"/>
    <property type="project" value="UniProtKB-SubCell"/>
</dbReference>
<keyword evidence="13" id="KW-0150">Chloroplast</keyword>
<gene>
    <name evidence="8 13" type="primary">rpoC2</name>
</gene>
<evidence type="ECO:0000256" key="5">
    <source>
        <dbReference type="ARBA" id="ARBA00022723"/>
    </source>
</evidence>
<dbReference type="HAMAP" id="MF_01324">
    <property type="entry name" value="RNApol_bact_RpoC2"/>
    <property type="match status" value="1"/>
</dbReference>
<dbReference type="GeneID" id="9481869"/>
<dbReference type="Gene3D" id="1.10.150.390">
    <property type="match status" value="1"/>
</dbReference>
<evidence type="ECO:0000256" key="8">
    <source>
        <dbReference type="HAMAP-Rule" id="MF_01324"/>
    </source>
</evidence>
<feature type="region of interest" description="Disordered" evidence="9">
    <location>
        <begin position="1220"/>
        <end position="1256"/>
    </location>
</feature>
<dbReference type="CDD" id="cd02655">
    <property type="entry name" value="RNAP_beta'_C"/>
    <property type="match status" value="1"/>
</dbReference>
<comment type="cofactor">
    <cofactor evidence="8">
        <name>Zn(2+)</name>
        <dbReference type="ChEBI" id="CHEBI:29105"/>
    </cofactor>
    <text evidence="8">Binds 1 Zn(2+) ion per subunit.</text>
</comment>
<evidence type="ECO:0000256" key="3">
    <source>
        <dbReference type="ARBA" id="ARBA00022679"/>
    </source>
</evidence>
<keyword evidence="4 8" id="KW-0548">Nucleotidyltransferase</keyword>
<evidence type="ECO:0000259" key="11">
    <source>
        <dbReference type="Pfam" id="PF04998"/>
    </source>
</evidence>
<dbReference type="SUPFAM" id="SSF64484">
    <property type="entry name" value="beta and beta-prime subunits of DNA dependent RNA-polymerase"/>
    <property type="match status" value="1"/>
</dbReference>
<reference evidence="13" key="2">
    <citation type="journal article" date="2010" name="Genome Biol. Evol.">
        <title>The exceptionally large chloroplast genome of the green alga Floydiella terrestris illuminates the evolutionary history of the Chlorophyceae.</title>
        <authorList>
            <person name="Brouard J.S."/>
            <person name="Otis C."/>
            <person name="Lemieux C."/>
            <person name="Turmel M."/>
        </authorList>
    </citation>
    <scope>NUCLEOTIDE SEQUENCE</scope>
</reference>
<feature type="compositionally biased region" description="Basic and acidic residues" evidence="9">
    <location>
        <begin position="2103"/>
        <end position="2113"/>
    </location>
</feature>
<accession>E2DSP3</accession>
<feature type="region of interest" description="Disordered" evidence="9">
    <location>
        <begin position="2103"/>
        <end position="2128"/>
    </location>
</feature>
<dbReference type="GO" id="GO:0006351">
    <property type="term" value="P:DNA-templated transcription"/>
    <property type="evidence" value="ECO:0007669"/>
    <property type="project" value="UniProtKB-UniRule"/>
</dbReference>
<dbReference type="Pfam" id="PF04998">
    <property type="entry name" value="RNA_pol_Rpb1_5"/>
    <property type="match status" value="1"/>
</dbReference>
<feature type="region of interest" description="Disordered" evidence="9">
    <location>
        <begin position="113"/>
        <end position="139"/>
    </location>
</feature>
<feature type="compositionally biased region" description="Basic and acidic residues" evidence="9">
    <location>
        <begin position="46"/>
        <end position="63"/>
    </location>
</feature>
<sequence>MIVKTSWKISKSFNFDSAPHFCAFEKKALFFQKKKRKWNALQSENDFSKEQERKIEKSSKLERSPLLSSFSTQFPPLLKLNKKKNSKKEEGRLLIKEKKEENKKTALTGTFFSKKQKKTSKQQSKTQSSPSKSDSSSSSKFEKEAPLFLNCSFDKGRLKSYIFWCFRHYGQRRTVNLLAELKSLGFGYATKAGISISIDDLKIPPTKAKLLSSAELDQKTTALQYEKGQITNLERFQNVLETWHNTSELLKEEMINHFKETDVLNPVYMMAFSGARGNVSQVRQLVGMRGLMSDPQGQILDYPIRSNFREGLTLTEYVISCYGARKGVVDTALRTADAGYLTRRLVDVAHQVVVSNFDCGTQKGLLLMEMKSGNKKLFPLNQRLLGRVLAADIFSNSPISSEKKGEREKEENSFYETQSKILEKKNIKLFSRNTEINEELATKIAEIRDRVYVRSPLGCILKKKICKLCYGWSLSDGQLVSVGEAVGILAAQSIGEPGTQLTMRTFHTGGVFSGEDIEQITASFDGKIEFTAPVPGSMVRDSQGKIVFLTKGKGELILRQIPSGLISSLREKSSALLQSKEEKTVRYKIPESSLLYVRNKQKVIKGELVARLGLQMGFSDSNLSVGEYLVKSKIEGEVCYADVDFSETTLPPIDLVNQSLNWGSISILSGQIVTLPFDSNFFPETGDFLNENCSVSQTQWMLHTNAYLSNVSLDKPEKLSFLQRKESSLSSQDFREKKMFNMKFQKNLLSLPKNTKTFVQPLSEFKKTSFSPFVSEDFLKKKNPLLVQKLFSKQERESSEVKKESLVKKQKFGPEMVQSIKSWRQKKKAFLQKQEEKILTKPSASSKREESKGIFLRTNASAFKLSAPIFNFKNQKKERKNSLENVVRFDKPILYLPINHIFYKGLGYIFSVSPSTSAKKGQKTNFFIWRFLRKKKENKKKEIKAQFLDLTNHTAFQKRKTAKFSSLETLNRKDVFFAPVSLSEKKANKENFFSQNSLLLQWFTSKYQTAKGGLISQETFNVRQASLREKEFLNSQKKQFSKFFPEQNGFKYSFLEEEKTFDSNFTKKRMRLFNSSGKKKADFSSEKTGFSSGTLLNENFSFFREKNTPFCIRKEERVSRKRLFWTPQEIYNLENSEKKNRENFSSKKGPTFFFYKNESKIDLFYKNKRGNVSSIRDSFKAGHIRLFLKKEFLKQKKVKKPKTSKKLAFQTFSKEKSSKIEKNGIKKEKRKGHEKKSKKNIFLEKKEKENLKKNPSSVQKKKKASFLLHKGSLLLKFKEILQKIRKKNFSLWKPISLSLSFFLKQSFKKVKKPLSVSIGNENPFFFLTRSSFLEKKVSGKFKKQKLLNKQVSFQKKKRLFYENSAFHHFSSLTNGEEKKKERKSPLFFRKESPFSRTNMNSAPVFFRDGSLLKNDKRGFDKKKIFSFLFQSHPFLRKAKKESLVSLKNFLNLQTFVRQNQFKALEALQKRTGKETVKKKLSSHLFKSENENFFASSPLSIEKQKKKTPRNFRGPNFAQKKNSRNNSSMLRILTKMGPKFHRKVQRIFFNFRNESSFSNFSNSNLVLKKEKVRDFFSSKKRNGISLNQKQKKKTKKKESLDFQKQKSGKTSSFKKEQKLSNKKKEKDVSLFIQKAENIKKEIRIRKGVLLVKPGWIYCPINETSLIKEKKILKKKNSILSNKGKNQFLAGLSQNEKEKKNRKQKKKGKVQKALFLKDKKEKKVLKGKALKVQNDKKEKKVSKGKALKVQNDKKKKKVLISSSSKKKIRKFALKNFWLSLKKSLFFHKKQVLPGEKMVEKIFFDQQRVYVECIVGNLASRFKKQKSLSKKRFFAKKKKVAPQKFSLFIKRHDFKETLFLENLNTGIQSENFLNESRKRTLSFRESFLNKSEQKALSLSLGENFVNEDENKGVSLPSLIGKKEKNLNLPSMIGKKEKNLNLPSLIKEKKFIKKTRTKIKWISNGQSRFSPSLFFDKKETNTKFKKGKMTSKLEKQKSSGKKKKIFLLIRKVHEYPSLDSQKCKKSILQKLTKKIQQLNNSFLLQKSYLSDSLNKQSRTLKLVSKFPNNDFEIKSNSKIDSFLSKKRLLKEFYEKESFLIEKKSEKTENTENWEKNPPKQRKSPKKDSSSLKLKSNVLDSKSTFSLNKEKDLSDTPLFCFKKQNLMEIFLSFSSTLNEKRNLEKRRFPFSFVTKEKAQPRLGDLNSKTSRINTKNFSLKKKEDFSNYRNLNWPFLTSRSCFNDKQKKNLDHLTSSSISKKALLSDNLLFFLLKTKNKSANKSKKVFENASASLLSLNAKRTSGKRKFFLSSSFWSSFFSQPCFNWSLTQNLVFGTGFPFLKKQKKFSKKENLDIFNFKLREDFDSSFKKQQPSSNFSLKREEKSGSFFKNKNILPYLDKKANKALLLEAHFKVNEKNVINENKPFVFTHFLSPCTGEVVSHEKRTLFSFYKKRRHLILTRSDLLSFVLPLSPPLLKKDEPSNFKKNQSKRRAASLLIQNKTSLQKTEKKASGVFHIGQFFFKGDSIRINQTLSFSKKSKKKKNKKKDLSKSLHFAPVSVGIASESGRLIHMNRTKITIRKAQPLFFSPKCVFHAQNGEFVSQNVPVLSLPYSKKKTGDIVQGIPKIEQLFEARLSFAGEKEEDSLPNLLKILYHNYKQKLPIKIAVRKAIKIVSTVLANSIQRVYRSQGVSVSDKHIEVIVKQMTNCVQIIHPGTSNFFRGEQLSLLQVESWNSKKPKRQKIRYEPLLLGISKASLQVDSFLSAASFQYTTRVLKNAAFERKIDFLNGLKENIIIGNIIPAGTGFLNSTYTNRKTEKEKEKEKERKKRVELFFSLNRPF</sequence>
<dbReference type="InterPro" id="IPR042102">
    <property type="entry name" value="RNA_pol_Rpb1_3_sf"/>
</dbReference>
<feature type="compositionally biased region" description="Basic and acidic residues" evidence="9">
    <location>
        <begin position="1241"/>
        <end position="1252"/>
    </location>
</feature>
<feature type="binding site" evidence="8">
    <location>
        <position position="359"/>
    </location>
    <ligand>
        <name>Zn(2+)</name>
        <dbReference type="ChEBI" id="CHEBI:29105"/>
    </ligand>
</feature>
<dbReference type="InterPro" id="IPR007066">
    <property type="entry name" value="RNA_pol_Rpb1_3"/>
</dbReference>
<comment type="subunit">
    <text evidence="8">In plastids the minimal PEP RNA polymerase catalytic core is composed of four subunits: alpha, beta, beta', and beta''. When a (nuclear-encoded) sigma factor is associated with the core the holoenzyme is formed, which can initiate transcription.</text>
</comment>